<accession>A0A517SDH7</accession>
<keyword evidence="3" id="KW-1185">Reference proteome</keyword>
<reference evidence="2 3" key="1">
    <citation type="submission" date="2019-02" db="EMBL/GenBank/DDBJ databases">
        <title>Deep-cultivation of Planctomycetes and their phenomic and genomic characterization uncovers novel biology.</title>
        <authorList>
            <person name="Wiegand S."/>
            <person name="Jogler M."/>
            <person name="Boedeker C."/>
            <person name="Pinto D."/>
            <person name="Vollmers J."/>
            <person name="Rivas-Marin E."/>
            <person name="Kohn T."/>
            <person name="Peeters S.H."/>
            <person name="Heuer A."/>
            <person name="Rast P."/>
            <person name="Oberbeckmann S."/>
            <person name="Bunk B."/>
            <person name="Jeske O."/>
            <person name="Meyerdierks A."/>
            <person name="Storesund J.E."/>
            <person name="Kallscheuer N."/>
            <person name="Luecker S."/>
            <person name="Lage O.M."/>
            <person name="Pohl T."/>
            <person name="Merkel B.J."/>
            <person name="Hornburger P."/>
            <person name="Mueller R.-W."/>
            <person name="Bruemmer F."/>
            <person name="Labrenz M."/>
            <person name="Spormann A.M."/>
            <person name="Op den Camp H."/>
            <person name="Overmann J."/>
            <person name="Amann R."/>
            <person name="Jetten M.S.M."/>
            <person name="Mascher T."/>
            <person name="Medema M.H."/>
            <person name="Devos D.P."/>
            <person name="Kaster A.-K."/>
            <person name="Ovreas L."/>
            <person name="Rohde M."/>
            <person name="Galperin M.Y."/>
            <person name="Jogler C."/>
        </authorList>
    </citation>
    <scope>NUCLEOTIDE SEQUENCE [LARGE SCALE GENOMIC DNA]</scope>
    <source>
        <strain evidence="2 3">Pan44</strain>
    </source>
</reference>
<dbReference type="EMBL" id="CP036271">
    <property type="protein sequence ID" value="QDT54182.1"/>
    <property type="molecule type" value="Genomic_DNA"/>
</dbReference>
<dbReference type="InParanoid" id="A0A517SDH7"/>
<evidence type="ECO:0000313" key="2">
    <source>
        <dbReference type="EMBL" id="QDT54182.1"/>
    </source>
</evidence>
<protein>
    <submittedName>
        <fullName evidence="2">Xylose isomerase-like TIM barrel</fullName>
    </submittedName>
</protein>
<dbReference type="Proteomes" id="UP000315700">
    <property type="component" value="Chromosome"/>
</dbReference>
<dbReference type="InterPro" id="IPR050312">
    <property type="entry name" value="IolE/XylAMocC-like"/>
</dbReference>
<evidence type="ECO:0000259" key="1">
    <source>
        <dbReference type="Pfam" id="PF01261"/>
    </source>
</evidence>
<keyword evidence="2" id="KW-0413">Isomerase</keyword>
<dbReference type="PANTHER" id="PTHR12110">
    <property type="entry name" value="HYDROXYPYRUVATE ISOMERASE"/>
    <property type="match status" value="1"/>
</dbReference>
<dbReference type="AlphaFoldDB" id="A0A517SDH7"/>
<dbReference type="PANTHER" id="PTHR12110:SF21">
    <property type="entry name" value="XYLOSE ISOMERASE-LIKE TIM BARREL DOMAIN-CONTAINING PROTEIN"/>
    <property type="match status" value="1"/>
</dbReference>
<sequence length="316" mass="34519">MDGPTCLPPQTCGCAMSNNVWTRRQFLAATAAFAAAPVLGEGSPFQFRYLLPSCMYGTMRLAEILPEVAKIHADGIDLWPKVHGDQREQADALGRDGFGRLLKEHGVRLAMTTRYDLGPYGLEKEMEYLHDFGGSLIVTGSGKPPQGSLKEAVREFVTRMEPHLAVAERLGVTIAIENHGKALIESPDSLRYLADFAKSSPRLGIALAPYHLPQEPETLAGLIRDLGPKLVHFYAWEHGMGCMTKLPKDDEMKQLPGYGSLDFGPVVKALRDIQYGGHVEVFMHPVPRGVPILPTAGEVTAAMNKARVAFEKSLTG</sequence>
<feature type="domain" description="Xylose isomerase-like TIM barrel" evidence="1">
    <location>
        <begin position="67"/>
        <end position="281"/>
    </location>
</feature>
<dbReference type="InterPro" id="IPR036237">
    <property type="entry name" value="Xyl_isomerase-like_sf"/>
</dbReference>
<dbReference type="GO" id="GO:0016853">
    <property type="term" value="F:isomerase activity"/>
    <property type="evidence" value="ECO:0007669"/>
    <property type="project" value="UniProtKB-KW"/>
</dbReference>
<dbReference type="InterPro" id="IPR013022">
    <property type="entry name" value="Xyl_isomerase-like_TIM-brl"/>
</dbReference>
<name>A0A517SDH7_9PLAN</name>
<dbReference type="SUPFAM" id="SSF51658">
    <property type="entry name" value="Xylose isomerase-like"/>
    <property type="match status" value="1"/>
</dbReference>
<organism evidence="2 3">
    <name type="scientific">Caulifigura coniformis</name>
    <dbReference type="NCBI Taxonomy" id="2527983"/>
    <lineage>
        <taxon>Bacteria</taxon>
        <taxon>Pseudomonadati</taxon>
        <taxon>Planctomycetota</taxon>
        <taxon>Planctomycetia</taxon>
        <taxon>Planctomycetales</taxon>
        <taxon>Planctomycetaceae</taxon>
        <taxon>Caulifigura</taxon>
    </lineage>
</organism>
<evidence type="ECO:0000313" key="3">
    <source>
        <dbReference type="Proteomes" id="UP000315700"/>
    </source>
</evidence>
<dbReference type="Gene3D" id="3.20.20.150">
    <property type="entry name" value="Divalent-metal-dependent TIM barrel enzymes"/>
    <property type="match status" value="1"/>
</dbReference>
<proteinExistence type="predicted"/>
<dbReference type="KEGG" id="ccos:Pan44_22090"/>
<dbReference type="Pfam" id="PF01261">
    <property type="entry name" value="AP_endonuc_2"/>
    <property type="match status" value="1"/>
</dbReference>
<gene>
    <name evidence="2" type="ORF">Pan44_22090</name>
</gene>